<feature type="domain" description="AAA+ ATPase" evidence="2">
    <location>
        <begin position="638"/>
        <end position="837"/>
    </location>
</feature>
<feature type="region of interest" description="Disordered" evidence="1">
    <location>
        <begin position="1231"/>
        <end position="1281"/>
    </location>
</feature>
<dbReference type="Gene3D" id="3.40.50.300">
    <property type="entry name" value="P-loop containing nucleotide triphosphate hydrolases"/>
    <property type="match status" value="1"/>
</dbReference>
<dbReference type="InterPro" id="IPR003593">
    <property type="entry name" value="AAA+_ATPase"/>
</dbReference>
<feature type="region of interest" description="Disordered" evidence="1">
    <location>
        <begin position="269"/>
        <end position="346"/>
    </location>
</feature>
<evidence type="ECO:0000313" key="4">
    <source>
        <dbReference type="Proteomes" id="UP001302676"/>
    </source>
</evidence>
<feature type="region of interest" description="Disordered" evidence="1">
    <location>
        <begin position="1"/>
        <end position="241"/>
    </location>
</feature>
<feature type="compositionally biased region" description="Polar residues" evidence="1">
    <location>
        <begin position="319"/>
        <end position="335"/>
    </location>
</feature>
<accession>A0AAN6ZL87</accession>
<dbReference type="PANTHER" id="PTHR23389">
    <property type="entry name" value="CHROMOSOME TRANSMISSION FIDELITY FACTOR 18"/>
    <property type="match status" value="1"/>
</dbReference>
<dbReference type="InterPro" id="IPR027417">
    <property type="entry name" value="P-loop_NTPase"/>
</dbReference>
<feature type="compositionally biased region" description="Polar residues" evidence="1">
    <location>
        <begin position="482"/>
        <end position="491"/>
    </location>
</feature>
<feature type="region of interest" description="Disordered" evidence="1">
    <location>
        <begin position="557"/>
        <end position="587"/>
    </location>
</feature>
<dbReference type="InterPro" id="IPR003959">
    <property type="entry name" value="ATPase_AAA_core"/>
</dbReference>
<dbReference type="SUPFAM" id="SSF52540">
    <property type="entry name" value="P-loop containing nucleoside triphosphate hydrolases"/>
    <property type="match status" value="1"/>
</dbReference>
<feature type="compositionally biased region" description="Polar residues" evidence="1">
    <location>
        <begin position="269"/>
        <end position="278"/>
    </location>
</feature>
<feature type="region of interest" description="Disordered" evidence="1">
    <location>
        <begin position="692"/>
        <end position="723"/>
    </location>
</feature>
<dbReference type="EMBL" id="MU853612">
    <property type="protein sequence ID" value="KAK4141411.1"/>
    <property type="molecule type" value="Genomic_DNA"/>
</dbReference>
<dbReference type="GO" id="GO:0005524">
    <property type="term" value="F:ATP binding"/>
    <property type="evidence" value="ECO:0007669"/>
    <property type="project" value="InterPro"/>
</dbReference>
<gene>
    <name evidence="3" type="ORF">C8A04DRAFT_39138</name>
</gene>
<feature type="compositionally biased region" description="Polar residues" evidence="1">
    <location>
        <begin position="127"/>
        <end position="156"/>
    </location>
</feature>
<dbReference type="Proteomes" id="UP001302676">
    <property type="component" value="Unassembled WGS sequence"/>
</dbReference>
<feature type="compositionally biased region" description="Pro residues" evidence="1">
    <location>
        <begin position="164"/>
        <end position="176"/>
    </location>
</feature>
<feature type="region of interest" description="Disordered" evidence="1">
    <location>
        <begin position="477"/>
        <end position="496"/>
    </location>
</feature>
<dbReference type="CDD" id="cd00009">
    <property type="entry name" value="AAA"/>
    <property type="match status" value="1"/>
</dbReference>
<feature type="region of interest" description="Disordered" evidence="1">
    <location>
        <begin position="735"/>
        <end position="766"/>
    </location>
</feature>
<feature type="compositionally biased region" description="Basic and acidic residues" evidence="1">
    <location>
        <begin position="213"/>
        <end position="228"/>
    </location>
</feature>
<keyword evidence="4" id="KW-1185">Reference proteome</keyword>
<dbReference type="GO" id="GO:0005634">
    <property type="term" value="C:nucleus"/>
    <property type="evidence" value="ECO:0007669"/>
    <property type="project" value="TreeGrafter"/>
</dbReference>
<reference evidence="3" key="2">
    <citation type="submission" date="2023-05" db="EMBL/GenBank/DDBJ databases">
        <authorList>
            <consortium name="Lawrence Berkeley National Laboratory"/>
            <person name="Steindorff A."/>
            <person name="Hensen N."/>
            <person name="Bonometti L."/>
            <person name="Westerberg I."/>
            <person name="Brannstrom I.O."/>
            <person name="Guillou S."/>
            <person name="Cros-Aarteil S."/>
            <person name="Calhoun S."/>
            <person name="Haridas S."/>
            <person name="Kuo A."/>
            <person name="Mondo S."/>
            <person name="Pangilinan J."/>
            <person name="Riley R."/>
            <person name="Labutti K."/>
            <person name="Andreopoulos B."/>
            <person name="Lipzen A."/>
            <person name="Chen C."/>
            <person name="Yanf M."/>
            <person name="Daum C."/>
            <person name="Ng V."/>
            <person name="Clum A."/>
            <person name="Ohm R."/>
            <person name="Martin F."/>
            <person name="Silar P."/>
            <person name="Natvig D."/>
            <person name="Lalanne C."/>
            <person name="Gautier V."/>
            <person name="Ament-Velasquez S.L."/>
            <person name="Kruys A."/>
            <person name="Hutchinson M.I."/>
            <person name="Powell A.J."/>
            <person name="Barry K."/>
            <person name="Miller A.N."/>
            <person name="Grigoriev I.V."/>
            <person name="Debuchy R."/>
            <person name="Gladieux P."/>
            <person name="Thoren M.H."/>
            <person name="Johannesson H."/>
        </authorList>
    </citation>
    <scope>NUCLEOTIDE SEQUENCE</scope>
    <source>
        <strain evidence="3">CBS 141.50</strain>
    </source>
</reference>
<feature type="compositionally biased region" description="Low complexity" evidence="1">
    <location>
        <begin position="54"/>
        <end position="65"/>
    </location>
</feature>
<feature type="compositionally biased region" description="Polar residues" evidence="1">
    <location>
        <begin position="696"/>
        <end position="708"/>
    </location>
</feature>
<comment type="caution">
    <text evidence="3">The sequence shown here is derived from an EMBL/GenBank/DDBJ whole genome shotgun (WGS) entry which is preliminary data.</text>
</comment>
<dbReference type="SMART" id="SM00382">
    <property type="entry name" value="AAA"/>
    <property type="match status" value="1"/>
</dbReference>
<feature type="compositionally biased region" description="Low complexity" evidence="1">
    <location>
        <begin position="280"/>
        <end position="290"/>
    </location>
</feature>
<evidence type="ECO:0000259" key="2">
    <source>
        <dbReference type="SMART" id="SM00382"/>
    </source>
</evidence>
<dbReference type="RefSeq" id="XP_062634782.1">
    <property type="nucleotide sequence ID" value="XM_062784474.1"/>
</dbReference>
<feature type="compositionally biased region" description="Basic and acidic residues" evidence="1">
    <location>
        <begin position="752"/>
        <end position="764"/>
    </location>
</feature>
<dbReference type="GO" id="GO:0016887">
    <property type="term" value="F:ATP hydrolysis activity"/>
    <property type="evidence" value="ECO:0007669"/>
    <property type="project" value="InterPro"/>
</dbReference>
<dbReference type="GeneID" id="87821087"/>
<dbReference type="PANTHER" id="PTHR23389:SF21">
    <property type="entry name" value="ATPASE FAMILY AAA DOMAIN-CONTAINING PROTEIN 5"/>
    <property type="match status" value="1"/>
</dbReference>
<feature type="compositionally biased region" description="Basic residues" evidence="1">
    <location>
        <begin position="229"/>
        <end position="239"/>
    </location>
</feature>
<reference evidence="3" key="1">
    <citation type="journal article" date="2023" name="Mol. Phylogenet. Evol.">
        <title>Genome-scale phylogeny and comparative genomics of the fungal order Sordariales.</title>
        <authorList>
            <person name="Hensen N."/>
            <person name="Bonometti L."/>
            <person name="Westerberg I."/>
            <person name="Brannstrom I.O."/>
            <person name="Guillou S."/>
            <person name="Cros-Aarteil S."/>
            <person name="Calhoun S."/>
            <person name="Haridas S."/>
            <person name="Kuo A."/>
            <person name="Mondo S."/>
            <person name="Pangilinan J."/>
            <person name="Riley R."/>
            <person name="LaButti K."/>
            <person name="Andreopoulos B."/>
            <person name="Lipzen A."/>
            <person name="Chen C."/>
            <person name="Yan M."/>
            <person name="Daum C."/>
            <person name="Ng V."/>
            <person name="Clum A."/>
            <person name="Steindorff A."/>
            <person name="Ohm R.A."/>
            <person name="Martin F."/>
            <person name="Silar P."/>
            <person name="Natvig D.O."/>
            <person name="Lalanne C."/>
            <person name="Gautier V."/>
            <person name="Ament-Velasquez S.L."/>
            <person name="Kruys A."/>
            <person name="Hutchinson M.I."/>
            <person name="Powell A.J."/>
            <person name="Barry K."/>
            <person name="Miller A.N."/>
            <person name="Grigoriev I.V."/>
            <person name="Debuchy R."/>
            <person name="Gladieux P."/>
            <person name="Hiltunen Thoren M."/>
            <person name="Johannesson H."/>
        </authorList>
    </citation>
    <scope>NUCLEOTIDE SEQUENCE</scope>
    <source>
        <strain evidence="3">CBS 141.50</strain>
    </source>
</reference>
<organism evidence="3 4">
    <name type="scientific">Dichotomopilus funicola</name>
    <dbReference type="NCBI Taxonomy" id="1934379"/>
    <lineage>
        <taxon>Eukaryota</taxon>
        <taxon>Fungi</taxon>
        <taxon>Dikarya</taxon>
        <taxon>Ascomycota</taxon>
        <taxon>Pezizomycotina</taxon>
        <taxon>Sordariomycetes</taxon>
        <taxon>Sordariomycetidae</taxon>
        <taxon>Sordariales</taxon>
        <taxon>Chaetomiaceae</taxon>
        <taxon>Dichotomopilus</taxon>
    </lineage>
</organism>
<evidence type="ECO:0000313" key="3">
    <source>
        <dbReference type="EMBL" id="KAK4141411.1"/>
    </source>
</evidence>
<dbReference type="Pfam" id="PF00004">
    <property type="entry name" value="AAA"/>
    <property type="match status" value="1"/>
</dbReference>
<dbReference type="GO" id="GO:0003677">
    <property type="term" value="F:DNA binding"/>
    <property type="evidence" value="ECO:0007669"/>
    <property type="project" value="TreeGrafter"/>
</dbReference>
<protein>
    <recommendedName>
        <fullName evidence="2">AAA+ ATPase domain-containing protein</fullName>
    </recommendedName>
</protein>
<proteinExistence type="predicted"/>
<name>A0AAN6ZL87_9PEZI</name>
<evidence type="ECO:0000256" key="1">
    <source>
        <dbReference type="SAM" id="MobiDB-lite"/>
    </source>
</evidence>
<sequence length="1281" mass="140971">MAENASPADNDISTARPPVHPFFAQGRTTTSATEPSAILDATDSSTNYIAPVLNNATDNNTTTGENDTDSAGENRGKRRKADQELKLDGTPIKTRPTKRTRNSAGKGDIENLFAKLNNGKEGDKTSRPGSVSSDRPAQDHNPQPETAVQRDTSTHNPLIENPPDNKPPTNPSPIGQPQPQASGHIATPGVVEGRPKKLLLFNPKTGTIGPPPKPKETRIAAEDSEVKKKAPGRRGRKSQSKIVSIVYGADQEARLRLAQLIKDILSGTTRHANTNARPSTKPTATATLTKPPKDTHPFFRGPTKATNKAPVDSQPKKPNASQNSSRTKQYCTTPCSPKKPRLGLASKAPMPQFGVKSLGLKFPGAKLPAWPWQGMVHVRGDEGDNICLDDAPLPFPARKSKGNAVKMSPSESIISRVADALDVPAVAKAIRDVNTEDFVPPPPEVRLPRKHFESGSKLQSRILGELKTFKSAAKAALPQNGMPGSSNTNNARPPPQLTRLFRSIASSLSAFDMSQCETTNWVQKYAPSSAAELLQPGQEVFFLRNWLQTLMVQSIDTGSPDVDKSKAGSKGKPSGAGKKKRRKKLDGFIVSSEDEDQEWYEHSEDDEDWAPSGSRGILRKTVVRSRNRPRGKEVDDKIPNTLVISGPHGCGKTAAVYAVAKELDFEVFEINASSRRSGKDVLERIGDMTRNHHVQQHQSSNAPDNQDATADDETSRDIKTGKQATMNSFFTAKAKVTVPKQTNKDSTTPPEKVTKKEAKKEPAKAQRQSLILLEEADILYEEDKQFWTTLVTLIAQAKRPFVITCNDETLVPLHTLTLHGIFRLSPPPRDLAIDRLLLIAANEGHALIRQSVEQLFDARHHDLRAATMDLQYWCQIGVGDRRGGFDWFYPRWPKGSDLDENQEVVRVVSQGTYELGMNLFGRDPVIDGKESARLVEEEVLHQAWESWGLDMGQWQDSEEMMFWATSLEPEMATRANRAGILEAYDQLADGMSVADMCSAGSFATFKEELIDTTQPDLAAKVRDDFVLGITHLEAPVIKHYSALSPLIASTIKSLAKSSLRLRTEKRKLVQANTLYPLNEPRAINQLQTSFTYTLPGTPQISRMDFAFAFDPIAAPDSSSLHHHQPVSYLEPSVFDRTLRLITLDVAPYVRGIIAYELHLQKQRIKLSSLVSEGGTGGPGSRRMRTTRAALSALEGGTRSATRGERWFKAEMNPYFVAKTAGKGWNSFEEGDLEEVGEEKGKVADAGGVWSDSSQEVTPKRVVQKKRKRKVVLEGEEDEEER</sequence>